<dbReference type="GeneID" id="111131051"/>
<protein>
    <submittedName>
        <fullName evidence="5">Golgin subfamily A member 6-like protein 6</fullName>
    </submittedName>
</protein>
<feature type="compositionally biased region" description="Polar residues" evidence="2">
    <location>
        <begin position="121"/>
        <end position="133"/>
    </location>
</feature>
<evidence type="ECO:0000313" key="4">
    <source>
        <dbReference type="Proteomes" id="UP000694844"/>
    </source>
</evidence>
<dbReference type="CDD" id="cd01671">
    <property type="entry name" value="CARD"/>
    <property type="match status" value="1"/>
</dbReference>
<dbReference type="PROSITE" id="PS50209">
    <property type="entry name" value="CARD"/>
    <property type="match status" value="1"/>
</dbReference>
<dbReference type="OrthoDB" id="6130416at2759"/>
<organism evidence="4 5">
    <name type="scientific">Crassostrea virginica</name>
    <name type="common">Eastern oyster</name>
    <dbReference type="NCBI Taxonomy" id="6565"/>
    <lineage>
        <taxon>Eukaryota</taxon>
        <taxon>Metazoa</taxon>
        <taxon>Spiralia</taxon>
        <taxon>Lophotrochozoa</taxon>
        <taxon>Mollusca</taxon>
        <taxon>Bivalvia</taxon>
        <taxon>Autobranchia</taxon>
        <taxon>Pteriomorphia</taxon>
        <taxon>Ostreida</taxon>
        <taxon>Ostreoidea</taxon>
        <taxon>Ostreidae</taxon>
        <taxon>Crassostrea</taxon>
    </lineage>
</organism>
<dbReference type="InterPro" id="IPR011029">
    <property type="entry name" value="DEATH-like_dom_sf"/>
</dbReference>
<keyword evidence="4" id="KW-1185">Reference proteome</keyword>
<reference evidence="5" key="1">
    <citation type="submission" date="2025-08" db="UniProtKB">
        <authorList>
            <consortium name="RefSeq"/>
        </authorList>
    </citation>
    <scope>IDENTIFICATION</scope>
    <source>
        <tissue evidence="5">Whole sample</tissue>
    </source>
</reference>
<proteinExistence type="predicted"/>
<feature type="domain" description="CARD" evidence="3">
    <location>
        <begin position="1"/>
        <end position="76"/>
    </location>
</feature>
<evidence type="ECO:0000259" key="3">
    <source>
        <dbReference type="PROSITE" id="PS50209"/>
    </source>
</evidence>
<dbReference type="KEGG" id="cvn:111131051"/>
<dbReference type="Proteomes" id="UP000694844">
    <property type="component" value="Chromosome 4"/>
</dbReference>
<feature type="coiled-coil region" evidence="1">
    <location>
        <begin position="259"/>
        <end position="429"/>
    </location>
</feature>
<feature type="region of interest" description="Disordered" evidence="2">
    <location>
        <begin position="110"/>
        <end position="220"/>
    </location>
</feature>
<dbReference type="AlphaFoldDB" id="A0A8B8E450"/>
<feature type="compositionally biased region" description="Polar residues" evidence="2">
    <location>
        <begin position="181"/>
        <end position="198"/>
    </location>
</feature>
<feature type="compositionally biased region" description="Polar residues" evidence="2">
    <location>
        <begin position="152"/>
        <end position="173"/>
    </location>
</feature>
<dbReference type="RefSeq" id="XP_022334091.1">
    <property type="nucleotide sequence ID" value="XM_022478383.1"/>
</dbReference>
<evidence type="ECO:0000313" key="5">
    <source>
        <dbReference type="RefSeq" id="XP_022334091.1"/>
    </source>
</evidence>
<dbReference type="GO" id="GO:0042981">
    <property type="term" value="P:regulation of apoptotic process"/>
    <property type="evidence" value="ECO:0007669"/>
    <property type="project" value="InterPro"/>
</dbReference>
<dbReference type="InterPro" id="IPR001315">
    <property type="entry name" value="CARD"/>
</dbReference>
<evidence type="ECO:0000256" key="2">
    <source>
        <dbReference type="SAM" id="MobiDB-lite"/>
    </source>
</evidence>
<dbReference type="SUPFAM" id="SSF47986">
    <property type="entry name" value="DEATH domain"/>
    <property type="match status" value="1"/>
</dbReference>
<feature type="compositionally biased region" description="Basic and acidic residues" evidence="2">
    <location>
        <begin position="134"/>
        <end position="145"/>
    </location>
</feature>
<sequence length="460" mass="53278">MDERMLWKNWQYLKNEIYVEDFIDPMMEAGVFTAQNKRDIMTVQPSTRQMKAEKFLNVLIQAGERGYEMFTTVLHDMRTDNRYTSLMEKLNLPAGNVMVVHPLVEDASAASCDHRPDTRGSQRPSTASSGSTDISRDGETGEKNRKSARQAWRSQTSGSNPNSASSRRPTSNGGARGMVRQPSTGEMNSAPRHSNQVQPPQPAHEPIDQPPSAASSDDRRLNEKDLSVDMNILEQELVRIAPTIAELFQKISKTTSSNIPVSEEEIRKVKEENERLRKTNRALIEKLNNFQQKIIQLQLENKNLRENGEGAKEAKEELGRKARELQDMERRLEEQKNALEEKEMELNIQLMKIKEIEKDIIRQKRQITKLEILHEEGQQENERQQEEIAILKEDRVKQQEQIRQLELKQRQGDERLRRLEERLKQIEEAPVNKTKSIKSRDPKFRTTKRLLGQMYNSEIT</sequence>
<evidence type="ECO:0000256" key="1">
    <source>
        <dbReference type="SAM" id="Coils"/>
    </source>
</evidence>
<name>A0A8B8E450_CRAVI</name>
<keyword evidence="1" id="KW-0175">Coiled coil</keyword>
<accession>A0A8B8E450</accession>
<dbReference type="Gene3D" id="1.10.533.10">
    <property type="entry name" value="Death Domain, Fas"/>
    <property type="match status" value="1"/>
</dbReference>
<gene>
    <name evidence="5" type="primary">LOC111131051</name>
</gene>